<reference evidence="1 2" key="1">
    <citation type="submission" date="2024-07" db="EMBL/GenBank/DDBJ databases">
        <title>Section-level genome sequencing and comparative genomics of Aspergillus sections Usti and Cavernicolus.</title>
        <authorList>
            <consortium name="Lawrence Berkeley National Laboratory"/>
            <person name="Nybo J.L."/>
            <person name="Vesth T.C."/>
            <person name="Theobald S."/>
            <person name="Frisvad J.C."/>
            <person name="Larsen T.O."/>
            <person name="Kjaerboelling I."/>
            <person name="Rothschild-Mancinelli K."/>
            <person name="Lyhne E.K."/>
            <person name="Kogle M.E."/>
            <person name="Barry K."/>
            <person name="Clum A."/>
            <person name="Na H."/>
            <person name="Ledsgaard L."/>
            <person name="Lin J."/>
            <person name="Lipzen A."/>
            <person name="Kuo A."/>
            <person name="Riley R."/>
            <person name="Mondo S."/>
            <person name="Labutti K."/>
            <person name="Haridas S."/>
            <person name="Pangalinan J."/>
            <person name="Salamov A.A."/>
            <person name="Simmons B.A."/>
            <person name="Magnuson J.K."/>
            <person name="Chen J."/>
            <person name="Drula E."/>
            <person name="Henrissat B."/>
            <person name="Wiebenga A."/>
            <person name="Lubbers R.J."/>
            <person name="Gomes A.C."/>
            <person name="Macurrencykelacurrency M.R."/>
            <person name="Stajich J."/>
            <person name="Grigoriev I.V."/>
            <person name="Mortensen U.H."/>
            <person name="De Vries R.P."/>
            <person name="Baker S.E."/>
            <person name="Andersen M.R."/>
        </authorList>
    </citation>
    <scope>NUCLEOTIDE SEQUENCE [LARGE SCALE GENOMIC DNA]</scope>
    <source>
        <strain evidence="1 2">CBS 449.75</strain>
    </source>
</reference>
<comment type="caution">
    <text evidence="1">The sequence shown here is derived from an EMBL/GenBank/DDBJ whole genome shotgun (WGS) entry which is preliminary data.</text>
</comment>
<protein>
    <submittedName>
        <fullName evidence="1">Uncharacterized protein</fullName>
    </submittedName>
</protein>
<evidence type="ECO:0000313" key="1">
    <source>
        <dbReference type="EMBL" id="KAL2862599.1"/>
    </source>
</evidence>
<feature type="non-terminal residue" evidence="1">
    <location>
        <position position="1"/>
    </location>
</feature>
<evidence type="ECO:0000313" key="2">
    <source>
        <dbReference type="Proteomes" id="UP001610432"/>
    </source>
</evidence>
<accession>A0ABR4LDI5</accession>
<dbReference type="GeneID" id="98145427"/>
<sequence length="56" mass="6432">MIRGGKYPIYSNCHLHMNAHTPPQSLNSPTIWLRVRHKWIPSIYLWGTTEVGIVCG</sequence>
<organism evidence="1 2">
    <name type="scientific">Aspergillus lucknowensis</name>
    <dbReference type="NCBI Taxonomy" id="176173"/>
    <lineage>
        <taxon>Eukaryota</taxon>
        <taxon>Fungi</taxon>
        <taxon>Dikarya</taxon>
        <taxon>Ascomycota</taxon>
        <taxon>Pezizomycotina</taxon>
        <taxon>Eurotiomycetes</taxon>
        <taxon>Eurotiomycetidae</taxon>
        <taxon>Eurotiales</taxon>
        <taxon>Aspergillaceae</taxon>
        <taxon>Aspergillus</taxon>
        <taxon>Aspergillus subgen. Nidulantes</taxon>
    </lineage>
</organism>
<proteinExistence type="predicted"/>
<dbReference type="Proteomes" id="UP001610432">
    <property type="component" value="Unassembled WGS sequence"/>
</dbReference>
<name>A0ABR4LDI5_9EURO</name>
<dbReference type="EMBL" id="JBFXLQ010000065">
    <property type="protein sequence ID" value="KAL2862599.1"/>
    <property type="molecule type" value="Genomic_DNA"/>
</dbReference>
<gene>
    <name evidence="1" type="ORF">BJX67DRAFT_366133</name>
</gene>
<keyword evidence="2" id="KW-1185">Reference proteome</keyword>
<dbReference type="RefSeq" id="XP_070881578.1">
    <property type="nucleotide sequence ID" value="XM_071030355.1"/>
</dbReference>